<dbReference type="PROSITE" id="PS52015">
    <property type="entry name" value="TONB_CTD"/>
    <property type="match status" value="1"/>
</dbReference>
<organism evidence="12 13">
    <name type="scientific">Biformimicrobium ophioploci</name>
    <dbReference type="NCBI Taxonomy" id="3036711"/>
    <lineage>
        <taxon>Bacteria</taxon>
        <taxon>Pseudomonadati</taxon>
        <taxon>Pseudomonadota</taxon>
        <taxon>Gammaproteobacteria</taxon>
        <taxon>Cellvibrionales</taxon>
        <taxon>Microbulbiferaceae</taxon>
        <taxon>Biformimicrobium</taxon>
    </lineage>
</organism>
<feature type="domain" description="TonB C-terminal" evidence="11">
    <location>
        <begin position="124"/>
        <end position="220"/>
    </location>
</feature>
<accession>A0ABQ6M0H6</accession>
<dbReference type="Gene3D" id="3.30.1150.10">
    <property type="match status" value="1"/>
</dbReference>
<dbReference type="InterPro" id="IPR051045">
    <property type="entry name" value="TonB-dependent_transducer"/>
</dbReference>
<evidence type="ECO:0000256" key="2">
    <source>
        <dbReference type="ARBA" id="ARBA00006555"/>
    </source>
</evidence>
<dbReference type="Proteomes" id="UP001224392">
    <property type="component" value="Unassembled WGS sequence"/>
</dbReference>
<feature type="compositionally biased region" description="Pro residues" evidence="10">
    <location>
        <begin position="82"/>
        <end position="93"/>
    </location>
</feature>
<dbReference type="NCBIfam" id="TIGR01352">
    <property type="entry name" value="tonB_Cterm"/>
    <property type="match status" value="1"/>
</dbReference>
<keyword evidence="7" id="KW-0653">Protein transport</keyword>
<evidence type="ECO:0000256" key="1">
    <source>
        <dbReference type="ARBA" id="ARBA00004383"/>
    </source>
</evidence>
<evidence type="ECO:0000256" key="3">
    <source>
        <dbReference type="ARBA" id="ARBA00022448"/>
    </source>
</evidence>
<evidence type="ECO:0000256" key="8">
    <source>
        <dbReference type="ARBA" id="ARBA00022989"/>
    </source>
</evidence>
<comment type="caution">
    <text evidence="12">The sequence shown here is derived from an EMBL/GenBank/DDBJ whole genome shotgun (WGS) entry which is preliminary data.</text>
</comment>
<keyword evidence="9" id="KW-0472">Membrane</keyword>
<name>A0ABQ6M0H6_9GAMM</name>
<sequence>MGKVMDKVMDKVSQRINPSVNRTAATTRNLSLAAVATGGLLFLMSQLIHAEFREPVEDPPPRIPEFVMETPEIEVIRDFAEPEPPAEPMPTTAPQPQERLPEPTTLKLPTEYKYRPPGNETKIPINSDPIPIVKSSPRYPVRALQKGIEGHVIVEFTITPNGSVADPRVLAGFDRAGNPTTLFNREALRAVKKFKYRPTLKDGVPVARRGVQNRIVFKLQ</sequence>
<feature type="region of interest" description="Disordered" evidence="10">
    <location>
        <begin position="82"/>
        <end position="129"/>
    </location>
</feature>
<dbReference type="InterPro" id="IPR006260">
    <property type="entry name" value="TonB/TolA_C"/>
</dbReference>
<dbReference type="Pfam" id="PF03544">
    <property type="entry name" value="TonB_C"/>
    <property type="match status" value="1"/>
</dbReference>
<proteinExistence type="inferred from homology"/>
<evidence type="ECO:0000256" key="10">
    <source>
        <dbReference type="SAM" id="MobiDB-lite"/>
    </source>
</evidence>
<keyword evidence="6" id="KW-0812">Transmembrane</keyword>
<dbReference type="PANTHER" id="PTHR33446:SF14">
    <property type="entry name" value="PROTEIN TONB"/>
    <property type="match status" value="1"/>
</dbReference>
<evidence type="ECO:0000256" key="9">
    <source>
        <dbReference type="ARBA" id="ARBA00023136"/>
    </source>
</evidence>
<gene>
    <name evidence="12" type="ORF">MNKW57_21850</name>
</gene>
<evidence type="ECO:0000256" key="4">
    <source>
        <dbReference type="ARBA" id="ARBA00022475"/>
    </source>
</evidence>
<reference evidence="12 13" key="1">
    <citation type="submission" date="2023-04" db="EMBL/GenBank/DDBJ databases">
        <title>Marinobulbifer ophiurae gen. nov., sp. Nov., isolate from tissue of brittle star Ophioplocus japonicus.</title>
        <authorList>
            <person name="Kawano K."/>
            <person name="Sawayama S."/>
            <person name="Nakagawa S."/>
        </authorList>
    </citation>
    <scope>NUCLEOTIDE SEQUENCE [LARGE SCALE GENOMIC DNA]</scope>
    <source>
        <strain evidence="12 13">NKW57</strain>
    </source>
</reference>
<evidence type="ECO:0000259" key="11">
    <source>
        <dbReference type="PROSITE" id="PS52015"/>
    </source>
</evidence>
<comment type="subcellular location">
    <subcellularLocation>
        <location evidence="1">Cell inner membrane</location>
        <topology evidence="1">Single-pass membrane protein</topology>
        <orientation evidence="1">Periplasmic side</orientation>
    </subcellularLocation>
</comment>
<dbReference type="PANTHER" id="PTHR33446">
    <property type="entry name" value="PROTEIN TONB-RELATED"/>
    <property type="match status" value="1"/>
</dbReference>
<dbReference type="SUPFAM" id="SSF74653">
    <property type="entry name" value="TolA/TonB C-terminal domain"/>
    <property type="match status" value="1"/>
</dbReference>
<keyword evidence="8" id="KW-1133">Transmembrane helix</keyword>
<keyword evidence="4" id="KW-1003">Cell membrane</keyword>
<evidence type="ECO:0000256" key="7">
    <source>
        <dbReference type="ARBA" id="ARBA00022927"/>
    </source>
</evidence>
<keyword evidence="3" id="KW-0813">Transport</keyword>
<keyword evidence="13" id="KW-1185">Reference proteome</keyword>
<evidence type="ECO:0000313" key="13">
    <source>
        <dbReference type="Proteomes" id="UP001224392"/>
    </source>
</evidence>
<evidence type="ECO:0000313" key="12">
    <source>
        <dbReference type="EMBL" id="GMG87864.1"/>
    </source>
</evidence>
<dbReference type="EMBL" id="BSYJ01000004">
    <property type="protein sequence ID" value="GMG87864.1"/>
    <property type="molecule type" value="Genomic_DNA"/>
</dbReference>
<keyword evidence="5" id="KW-0997">Cell inner membrane</keyword>
<dbReference type="InterPro" id="IPR037682">
    <property type="entry name" value="TonB_C"/>
</dbReference>
<protein>
    <submittedName>
        <fullName evidence="12">Energy transducer TonB</fullName>
    </submittedName>
</protein>
<comment type="similarity">
    <text evidence="2">Belongs to the TonB family.</text>
</comment>
<evidence type="ECO:0000256" key="6">
    <source>
        <dbReference type="ARBA" id="ARBA00022692"/>
    </source>
</evidence>
<evidence type="ECO:0000256" key="5">
    <source>
        <dbReference type="ARBA" id="ARBA00022519"/>
    </source>
</evidence>